<reference evidence="1 2" key="1">
    <citation type="submission" date="2019-05" db="EMBL/GenBank/DDBJ databases">
        <title>OXA-830, a novel chromosomally encoded expanded-spectrum class D beta-lactamase in Aeromonas simiae.</title>
        <authorList>
            <person name="Zhou W."/>
            <person name="Chen Q."/>
        </authorList>
    </citation>
    <scope>NUCLEOTIDE SEQUENCE [LARGE SCALE GENOMIC DNA]</scope>
    <source>
        <strain evidence="1 2">A6</strain>
    </source>
</reference>
<dbReference type="EMBL" id="CP040449">
    <property type="protein sequence ID" value="QFI55544.1"/>
    <property type="molecule type" value="Genomic_DNA"/>
</dbReference>
<evidence type="ECO:0000313" key="1">
    <source>
        <dbReference type="EMBL" id="QFI55544.1"/>
    </source>
</evidence>
<accession>A0A5J6WZ11</accession>
<name>A0A5J6WZ11_9GAMM</name>
<dbReference type="Proteomes" id="UP000594034">
    <property type="component" value="Chromosome"/>
</dbReference>
<organism evidence="1 2">
    <name type="scientific">Aeromonas simiae</name>
    <dbReference type="NCBI Taxonomy" id="218936"/>
    <lineage>
        <taxon>Bacteria</taxon>
        <taxon>Pseudomonadati</taxon>
        <taxon>Pseudomonadota</taxon>
        <taxon>Gammaproteobacteria</taxon>
        <taxon>Aeromonadales</taxon>
        <taxon>Aeromonadaceae</taxon>
        <taxon>Aeromonas</taxon>
    </lineage>
</organism>
<evidence type="ECO:0000313" key="2">
    <source>
        <dbReference type="Proteomes" id="UP000594034"/>
    </source>
</evidence>
<protein>
    <submittedName>
        <fullName evidence="1">Uncharacterized protein</fullName>
    </submittedName>
</protein>
<gene>
    <name evidence="1" type="ORF">FE240_13105</name>
</gene>
<dbReference type="KEGG" id="asim:FE240_13105"/>
<sequence length="68" mass="7657">MSIELILLRPLTLLLAARVRELECRERQAPLPLSAHLRQDIGLSVAEPLRHHPQPMGVAPPWPGEPIR</sequence>
<dbReference type="AlphaFoldDB" id="A0A5J6WZ11"/>
<keyword evidence="2" id="KW-1185">Reference proteome</keyword>
<dbReference type="RefSeq" id="WP_193001518.1">
    <property type="nucleotide sequence ID" value="NZ_CP040449.1"/>
</dbReference>
<proteinExistence type="predicted"/>